<evidence type="ECO:0000313" key="9">
    <source>
        <dbReference type="EMBL" id="CAI2363193.1"/>
    </source>
</evidence>
<gene>
    <name evidence="9" type="ORF">ECRASSUSDP1_LOCUS4523</name>
</gene>
<evidence type="ECO:0000256" key="6">
    <source>
        <dbReference type="ARBA" id="ARBA00022786"/>
    </source>
</evidence>
<evidence type="ECO:0000256" key="4">
    <source>
        <dbReference type="ARBA" id="ARBA00022737"/>
    </source>
</evidence>
<accession>A0AAD1X4X4</accession>
<dbReference type="CDD" id="cd20336">
    <property type="entry name" value="Rcat_RBR"/>
    <property type="match status" value="1"/>
</dbReference>
<comment type="pathway">
    <text evidence="1">Protein modification; protein ubiquitination.</text>
</comment>
<name>A0AAD1X4X4_EUPCR</name>
<sequence length="327" mass="38125">MESTTETSVSDNELTCIYCMLDLPEEEKGMKCPSGHYFCPDCTVACIQNGLANPEECLPYKCYKCQEEFNFDTIISLMTDIQKQKLILHQTVMGFGKDKFQILNCPFCNEMVVWDKDSSTNLFYCPNEKCKKGSCTICSQEFKIPNKNEFTKEEENKMKKDGMLKHHNCLKYKTMKDDWDEVISKGIARECPGCHAKGVKSPDCTHMKCSNCGTSWCYFCGLDEKDCDKEDPKGNIYQHNEDWDKNPKRCPMYLLEIHEIDNRWSKDHDTKCLNFLHNILRATAIKDFFKKYTEKQFQELCDTFDEVKNHGLDLEKAKKMDLTLIKR</sequence>
<keyword evidence="10" id="KW-1185">Reference proteome</keyword>
<dbReference type="GO" id="GO:0008270">
    <property type="term" value="F:zinc ion binding"/>
    <property type="evidence" value="ECO:0007669"/>
    <property type="project" value="UniProtKB-KW"/>
</dbReference>
<dbReference type="EMBL" id="CAMPGE010004347">
    <property type="protein sequence ID" value="CAI2363193.1"/>
    <property type="molecule type" value="Genomic_DNA"/>
</dbReference>
<feature type="domain" description="RING-type" evidence="8">
    <location>
        <begin position="12"/>
        <end position="243"/>
    </location>
</feature>
<dbReference type="PANTHER" id="PTHR22770">
    <property type="entry name" value="UBIQUITIN CONJUGATING ENZYME 7 INTERACTING PROTEIN-RELATED"/>
    <property type="match status" value="1"/>
</dbReference>
<protein>
    <recommendedName>
        <fullName evidence="8">RING-type domain-containing protein</fullName>
    </recommendedName>
</protein>
<dbReference type="Proteomes" id="UP001295684">
    <property type="component" value="Unassembled WGS sequence"/>
</dbReference>
<dbReference type="SUPFAM" id="SSF57850">
    <property type="entry name" value="RING/U-box"/>
    <property type="match status" value="1"/>
</dbReference>
<dbReference type="PANTHER" id="PTHR22770:SF47">
    <property type="entry name" value="E3 UBIQUITIN-PROTEIN LIGASE RNF216"/>
    <property type="match status" value="1"/>
</dbReference>
<evidence type="ECO:0000313" key="10">
    <source>
        <dbReference type="Proteomes" id="UP001295684"/>
    </source>
</evidence>
<organism evidence="9 10">
    <name type="scientific">Euplotes crassus</name>
    <dbReference type="NCBI Taxonomy" id="5936"/>
    <lineage>
        <taxon>Eukaryota</taxon>
        <taxon>Sar</taxon>
        <taxon>Alveolata</taxon>
        <taxon>Ciliophora</taxon>
        <taxon>Intramacronucleata</taxon>
        <taxon>Spirotrichea</taxon>
        <taxon>Hypotrichia</taxon>
        <taxon>Euplotida</taxon>
        <taxon>Euplotidae</taxon>
        <taxon>Moneuplotes</taxon>
    </lineage>
</organism>
<dbReference type="GO" id="GO:0016740">
    <property type="term" value="F:transferase activity"/>
    <property type="evidence" value="ECO:0007669"/>
    <property type="project" value="UniProtKB-KW"/>
</dbReference>
<keyword evidence="7" id="KW-0862">Zinc</keyword>
<dbReference type="PROSITE" id="PS51873">
    <property type="entry name" value="TRIAD"/>
    <property type="match status" value="1"/>
</dbReference>
<evidence type="ECO:0000256" key="3">
    <source>
        <dbReference type="ARBA" id="ARBA00022723"/>
    </source>
</evidence>
<dbReference type="Gene3D" id="1.20.120.1750">
    <property type="match status" value="1"/>
</dbReference>
<keyword evidence="6" id="KW-0833">Ubl conjugation pathway</keyword>
<keyword evidence="4" id="KW-0677">Repeat</keyword>
<evidence type="ECO:0000256" key="1">
    <source>
        <dbReference type="ARBA" id="ARBA00004906"/>
    </source>
</evidence>
<evidence type="ECO:0000256" key="5">
    <source>
        <dbReference type="ARBA" id="ARBA00022771"/>
    </source>
</evidence>
<keyword evidence="2" id="KW-0808">Transferase</keyword>
<dbReference type="InterPro" id="IPR044066">
    <property type="entry name" value="TRIAD_supradom"/>
</dbReference>
<keyword evidence="3" id="KW-0479">Metal-binding</keyword>
<evidence type="ECO:0000256" key="2">
    <source>
        <dbReference type="ARBA" id="ARBA00022679"/>
    </source>
</evidence>
<reference evidence="9" key="1">
    <citation type="submission" date="2023-07" db="EMBL/GenBank/DDBJ databases">
        <authorList>
            <consortium name="AG Swart"/>
            <person name="Singh M."/>
            <person name="Singh A."/>
            <person name="Seah K."/>
            <person name="Emmerich C."/>
        </authorList>
    </citation>
    <scope>NUCLEOTIDE SEQUENCE</scope>
    <source>
        <strain evidence="9">DP1</strain>
    </source>
</reference>
<comment type="caution">
    <text evidence="9">The sequence shown here is derived from an EMBL/GenBank/DDBJ whole genome shotgun (WGS) entry which is preliminary data.</text>
</comment>
<dbReference type="AlphaFoldDB" id="A0AAD1X4X4"/>
<keyword evidence="5" id="KW-0863">Zinc-finger</keyword>
<evidence type="ECO:0000259" key="8">
    <source>
        <dbReference type="PROSITE" id="PS51873"/>
    </source>
</evidence>
<proteinExistence type="predicted"/>
<evidence type="ECO:0000256" key="7">
    <source>
        <dbReference type="ARBA" id="ARBA00022833"/>
    </source>
</evidence>
<dbReference type="InterPro" id="IPR051628">
    <property type="entry name" value="LUBAC_E3_Ligases"/>
</dbReference>